<protein>
    <recommendedName>
        <fullName evidence="14">Immunoglobulin V-set domain-containing protein</fullName>
    </recommendedName>
</protein>
<dbReference type="InterPro" id="IPR013106">
    <property type="entry name" value="Ig_V-set"/>
</dbReference>
<comment type="caution">
    <text evidence="15">The sequence shown here is derived from an EMBL/GenBank/DDBJ whole genome shotgun (WGS) entry which is preliminary data.</text>
</comment>
<dbReference type="Gene3D" id="2.60.40.10">
    <property type="entry name" value="Immunoglobulins"/>
    <property type="match status" value="2"/>
</dbReference>
<dbReference type="PANTHER" id="PTHR11860">
    <property type="entry name" value="POLYMERIC-IMMUNOGLOBULIN RECEPTOR"/>
    <property type="match status" value="1"/>
</dbReference>
<keyword evidence="8 13" id="KW-0472">Membrane</keyword>
<keyword evidence="4" id="KW-0964">Secreted</keyword>
<feature type="region of interest" description="Disordered" evidence="12">
    <location>
        <begin position="1"/>
        <end position="30"/>
    </location>
</feature>
<evidence type="ECO:0000256" key="13">
    <source>
        <dbReference type="SAM" id="Phobius"/>
    </source>
</evidence>
<dbReference type="Pfam" id="PF07686">
    <property type="entry name" value="V-set"/>
    <property type="match status" value="1"/>
</dbReference>
<comment type="subcellular location">
    <subcellularLocation>
        <location evidence="1">Cell membrane</location>
        <topology evidence="1">Single-pass type I membrane protein</topology>
    </subcellularLocation>
    <subcellularLocation>
        <location evidence="2">Secreted</location>
    </subcellularLocation>
</comment>
<keyword evidence="6" id="KW-0732">Signal</keyword>
<feature type="compositionally biased region" description="Basic and acidic residues" evidence="12">
    <location>
        <begin position="152"/>
        <end position="168"/>
    </location>
</feature>
<keyword evidence="3" id="KW-1003">Cell membrane</keyword>
<evidence type="ECO:0000313" key="15">
    <source>
        <dbReference type="EMBL" id="KAL2086332.1"/>
    </source>
</evidence>
<keyword evidence="7 13" id="KW-1133">Transmembrane helix</keyword>
<dbReference type="InterPro" id="IPR036179">
    <property type="entry name" value="Ig-like_dom_sf"/>
</dbReference>
<dbReference type="EMBL" id="JBHFQA010000015">
    <property type="protein sequence ID" value="KAL2086332.1"/>
    <property type="molecule type" value="Genomic_DNA"/>
</dbReference>
<keyword evidence="5 13" id="KW-0812">Transmembrane</keyword>
<reference evidence="15 16" key="1">
    <citation type="submission" date="2024-09" db="EMBL/GenBank/DDBJ databases">
        <title>A chromosome-level genome assembly of Gray's grenadier anchovy, Coilia grayii.</title>
        <authorList>
            <person name="Fu Z."/>
        </authorList>
    </citation>
    <scope>NUCLEOTIDE SEQUENCE [LARGE SCALE GENOMIC DNA]</scope>
    <source>
        <strain evidence="15">G4</strain>
        <tissue evidence="15">Muscle</tissue>
    </source>
</reference>
<evidence type="ECO:0000256" key="6">
    <source>
        <dbReference type="ARBA" id="ARBA00022729"/>
    </source>
</evidence>
<name>A0ABD1JGP8_9TELE</name>
<dbReference type="SUPFAM" id="SSF48726">
    <property type="entry name" value="Immunoglobulin"/>
    <property type="match status" value="2"/>
</dbReference>
<feature type="transmembrane region" description="Helical" evidence="13">
    <location>
        <begin position="315"/>
        <end position="337"/>
    </location>
</feature>
<evidence type="ECO:0000256" key="12">
    <source>
        <dbReference type="SAM" id="MobiDB-lite"/>
    </source>
</evidence>
<keyword evidence="11" id="KW-0393">Immunoglobulin domain</keyword>
<sequence length="432" mass="47535">MYQNQGSSDGDAEYQNPNTNHGDPLPTSSPVYESIYQNLSADDFDGDSVYQSLKPDTNQEIAVGLTVTGQNGGDAIVRCSYPAANRTYQKYFCKLSGRNCNGTVVMLDSKVTHVTDGKISLYDDPSEGNFMVLITQLSPGDTGTYRCGLMEKHPSAKQPTDHTLEKHLSVQPPPDLKLEKHPSAKPPTDHTLEKHPSAKPPTDLKLEIRAGDWQCRRVLRLSGWSVEFACTFPDSYKDRAKYLCQRLERLACTKVNGTEDTITRRTQVLSSVAFSVALRQLKDTDSGEYWCGAGATVGESITLISKTQLTVFPAVMMYVVVTALMGAIILLSSYTIYMCRRGKARVYLARCCFHASPLASGSTPNCCSKHTANEGWNDITSTLTPDPTNDVTYSSVTFHQTRDRSDAPPSLSPSQHDTDCEYATVRRSGQPP</sequence>
<feature type="domain" description="Immunoglobulin V-set" evidence="14">
    <location>
        <begin position="66"/>
        <end position="152"/>
    </location>
</feature>
<evidence type="ECO:0000256" key="8">
    <source>
        <dbReference type="ARBA" id="ARBA00023136"/>
    </source>
</evidence>
<feature type="region of interest" description="Disordered" evidence="12">
    <location>
        <begin position="152"/>
        <end position="202"/>
    </location>
</feature>
<feature type="compositionally biased region" description="Polar residues" evidence="12">
    <location>
        <begin position="15"/>
        <end position="30"/>
    </location>
</feature>
<evidence type="ECO:0000256" key="4">
    <source>
        <dbReference type="ARBA" id="ARBA00022525"/>
    </source>
</evidence>
<dbReference type="GO" id="GO:0005576">
    <property type="term" value="C:extracellular region"/>
    <property type="evidence" value="ECO:0007669"/>
    <property type="project" value="UniProtKB-SubCell"/>
</dbReference>
<feature type="compositionally biased region" description="Basic and acidic residues" evidence="12">
    <location>
        <begin position="176"/>
        <end position="202"/>
    </location>
</feature>
<keyword evidence="9" id="KW-1015">Disulfide bond</keyword>
<evidence type="ECO:0000256" key="1">
    <source>
        <dbReference type="ARBA" id="ARBA00004251"/>
    </source>
</evidence>
<dbReference type="InterPro" id="IPR013783">
    <property type="entry name" value="Ig-like_fold"/>
</dbReference>
<dbReference type="InterPro" id="IPR050671">
    <property type="entry name" value="CD300_family_receptors"/>
</dbReference>
<evidence type="ECO:0000259" key="14">
    <source>
        <dbReference type="Pfam" id="PF07686"/>
    </source>
</evidence>
<dbReference type="PANTHER" id="PTHR11860:SF82">
    <property type="entry name" value="POLYMERIC IMMUNOGLOBULIN RECEPTOR"/>
    <property type="match status" value="1"/>
</dbReference>
<accession>A0ABD1JGP8</accession>
<keyword evidence="10" id="KW-0325">Glycoprotein</keyword>
<feature type="region of interest" description="Disordered" evidence="12">
    <location>
        <begin position="395"/>
        <end position="432"/>
    </location>
</feature>
<evidence type="ECO:0000256" key="5">
    <source>
        <dbReference type="ARBA" id="ARBA00022692"/>
    </source>
</evidence>
<keyword evidence="16" id="KW-1185">Reference proteome</keyword>
<evidence type="ECO:0000256" key="9">
    <source>
        <dbReference type="ARBA" id="ARBA00023157"/>
    </source>
</evidence>
<evidence type="ECO:0000256" key="11">
    <source>
        <dbReference type="ARBA" id="ARBA00023319"/>
    </source>
</evidence>
<organism evidence="15 16">
    <name type="scientific">Coilia grayii</name>
    <name type="common">Gray's grenadier anchovy</name>
    <dbReference type="NCBI Taxonomy" id="363190"/>
    <lineage>
        <taxon>Eukaryota</taxon>
        <taxon>Metazoa</taxon>
        <taxon>Chordata</taxon>
        <taxon>Craniata</taxon>
        <taxon>Vertebrata</taxon>
        <taxon>Euteleostomi</taxon>
        <taxon>Actinopterygii</taxon>
        <taxon>Neopterygii</taxon>
        <taxon>Teleostei</taxon>
        <taxon>Clupei</taxon>
        <taxon>Clupeiformes</taxon>
        <taxon>Clupeoidei</taxon>
        <taxon>Engraulidae</taxon>
        <taxon>Coilinae</taxon>
        <taxon>Coilia</taxon>
    </lineage>
</organism>
<proteinExistence type="predicted"/>
<gene>
    <name evidence="15" type="ORF">ACEWY4_017391</name>
</gene>
<evidence type="ECO:0000256" key="7">
    <source>
        <dbReference type="ARBA" id="ARBA00022989"/>
    </source>
</evidence>
<dbReference type="GO" id="GO:0005886">
    <property type="term" value="C:plasma membrane"/>
    <property type="evidence" value="ECO:0007669"/>
    <property type="project" value="UniProtKB-SubCell"/>
</dbReference>
<evidence type="ECO:0000256" key="10">
    <source>
        <dbReference type="ARBA" id="ARBA00023180"/>
    </source>
</evidence>
<dbReference type="Proteomes" id="UP001591681">
    <property type="component" value="Unassembled WGS sequence"/>
</dbReference>
<evidence type="ECO:0000313" key="16">
    <source>
        <dbReference type="Proteomes" id="UP001591681"/>
    </source>
</evidence>
<evidence type="ECO:0000256" key="2">
    <source>
        <dbReference type="ARBA" id="ARBA00004613"/>
    </source>
</evidence>
<dbReference type="AlphaFoldDB" id="A0ABD1JGP8"/>
<evidence type="ECO:0000256" key="3">
    <source>
        <dbReference type="ARBA" id="ARBA00022475"/>
    </source>
</evidence>